<proteinExistence type="predicted"/>
<comment type="caution">
    <text evidence="8">The sequence shown here is derived from an EMBL/GenBank/DDBJ whole genome shotgun (WGS) entry which is preliminary data.</text>
</comment>
<dbReference type="AlphaFoldDB" id="A0A9D3Q9C0"/>
<comment type="subcellular location">
    <subcellularLocation>
        <location evidence="1">Nucleus</location>
    </subcellularLocation>
</comment>
<sequence>MVLTEKFELHLLHKLAMFLHPKLKSLKLLADQGEVMSVHSKARHLVKELEKKHERPLQPGPSSVGPLAKRTCPAPAADHLSDVEDSSDDTALPEDGVTAYIEFKTPKGDPFDVSLWWKEHAKIFPNLAVIVRNVLTIPASSAASERDFSSAGFVIQERRTQLKPGTVDDILFLHSNLR</sequence>
<keyword evidence="4" id="KW-0862">Zinc</keyword>
<dbReference type="InterPro" id="IPR008906">
    <property type="entry name" value="HATC_C_dom"/>
</dbReference>
<keyword evidence="5" id="KW-0539">Nucleus</keyword>
<organism evidence="8 9">
    <name type="scientific">Megalops atlanticus</name>
    <name type="common">Tarpon</name>
    <name type="synonym">Clupea gigantea</name>
    <dbReference type="NCBI Taxonomy" id="7932"/>
    <lineage>
        <taxon>Eukaryota</taxon>
        <taxon>Metazoa</taxon>
        <taxon>Chordata</taxon>
        <taxon>Craniata</taxon>
        <taxon>Vertebrata</taxon>
        <taxon>Euteleostomi</taxon>
        <taxon>Actinopterygii</taxon>
        <taxon>Neopterygii</taxon>
        <taxon>Teleostei</taxon>
        <taxon>Elopiformes</taxon>
        <taxon>Megalopidae</taxon>
        <taxon>Megalops</taxon>
    </lineage>
</organism>
<evidence type="ECO:0000256" key="1">
    <source>
        <dbReference type="ARBA" id="ARBA00004123"/>
    </source>
</evidence>
<reference evidence="8" key="1">
    <citation type="submission" date="2021-01" db="EMBL/GenBank/DDBJ databases">
        <authorList>
            <person name="Zahm M."/>
            <person name="Roques C."/>
            <person name="Cabau C."/>
            <person name="Klopp C."/>
            <person name="Donnadieu C."/>
            <person name="Jouanno E."/>
            <person name="Lampietro C."/>
            <person name="Louis A."/>
            <person name="Herpin A."/>
            <person name="Echchiki A."/>
            <person name="Berthelot C."/>
            <person name="Parey E."/>
            <person name="Roest-Crollius H."/>
            <person name="Braasch I."/>
            <person name="Postlethwait J."/>
            <person name="Bobe J."/>
            <person name="Montfort J."/>
            <person name="Bouchez O."/>
            <person name="Begum T."/>
            <person name="Mejri S."/>
            <person name="Adams A."/>
            <person name="Chen W.-J."/>
            <person name="Guiguen Y."/>
        </authorList>
    </citation>
    <scope>NUCLEOTIDE SEQUENCE</scope>
    <source>
        <strain evidence="8">YG-15Mar2019-1</strain>
        <tissue evidence="8">Brain</tissue>
    </source>
</reference>
<evidence type="ECO:0000256" key="5">
    <source>
        <dbReference type="ARBA" id="ARBA00023242"/>
    </source>
</evidence>
<gene>
    <name evidence="8" type="ORF">MATL_G00092990</name>
</gene>
<evidence type="ECO:0000256" key="6">
    <source>
        <dbReference type="SAM" id="MobiDB-lite"/>
    </source>
</evidence>
<dbReference type="GO" id="GO:0046983">
    <property type="term" value="F:protein dimerization activity"/>
    <property type="evidence" value="ECO:0007669"/>
    <property type="project" value="InterPro"/>
</dbReference>
<dbReference type="Pfam" id="PF05699">
    <property type="entry name" value="Dimer_Tnp_hAT"/>
    <property type="match status" value="1"/>
</dbReference>
<evidence type="ECO:0000256" key="4">
    <source>
        <dbReference type="ARBA" id="ARBA00022833"/>
    </source>
</evidence>
<protein>
    <recommendedName>
        <fullName evidence="7">HAT C-terminal dimerisation domain-containing protein</fullName>
    </recommendedName>
</protein>
<dbReference type="PANTHER" id="PTHR46481:SF10">
    <property type="entry name" value="ZINC FINGER BED DOMAIN-CONTAINING PROTEIN 39"/>
    <property type="match status" value="1"/>
</dbReference>
<keyword evidence="2" id="KW-0479">Metal-binding</keyword>
<evidence type="ECO:0000313" key="9">
    <source>
        <dbReference type="Proteomes" id="UP001046870"/>
    </source>
</evidence>
<dbReference type="InterPro" id="IPR052035">
    <property type="entry name" value="ZnF_BED_domain_contain"/>
</dbReference>
<dbReference type="InterPro" id="IPR012337">
    <property type="entry name" value="RNaseH-like_sf"/>
</dbReference>
<dbReference type="GO" id="GO:0005634">
    <property type="term" value="C:nucleus"/>
    <property type="evidence" value="ECO:0007669"/>
    <property type="project" value="UniProtKB-SubCell"/>
</dbReference>
<dbReference type="Proteomes" id="UP001046870">
    <property type="component" value="Chromosome 6"/>
</dbReference>
<evidence type="ECO:0000313" key="8">
    <source>
        <dbReference type="EMBL" id="KAG7477304.1"/>
    </source>
</evidence>
<dbReference type="SUPFAM" id="SSF53098">
    <property type="entry name" value="Ribonuclease H-like"/>
    <property type="match status" value="1"/>
</dbReference>
<name>A0A9D3Q9C0_MEGAT</name>
<feature type="domain" description="HAT C-terminal dimerisation" evidence="7">
    <location>
        <begin position="105"/>
        <end position="177"/>
    </location>
</feature>
<keyword evidence="3" id="KW-0863">Zinc-finger</keyword>
<keyword evidence="9" id="KW-1185">Reference proteome</keyword>
<feature type="region of interest" description="Disordered" evidence="6">
    <location>
        <begin position="51"/>
        <end position="72"/>
    </location>
</feature>
<evidence type="ECO:0000256" key="3">
    <source>
        <dbReference type="ARBA" id="ARBA00022771"/>
    </source>
</evidence>
<evidence type="ECO:0000259" key="7">
    <source>
        <dbReference type="Pfam" id="PF05699"/>
    </source>
</evidence>
<accession>A0A9D3Q9C0</accession>
<dbReference type="PANTHER" id="PTHR46481">
    <property type="entry name" value="ZINC FINGER BED DOMAIN-CONTAINING PROTEIN 4"/>
    <property type="match status" value="1"/>
</dbReference>
<dbReference type="EMBL" id="JAFDVH010000006">
    <property type="protein sequence ID" value="KAG7477304.1"/>
    <property type="molecule type" value="Genomic_DNA"/>
</dbReference>
<evidence type="ECO:0000256" key="2">
    <source>
        <dbReference type="ARBA" id="ARBA00022723"/>
    </source>
</evidence>
<dbReference type="OrthoDB" id="5875866at2759"/>
<dbReference type="GO" id="GO:0008270">
    <property type="term" value="F:zinc ion binding"/>
    <property type="evidence" value="ECO:0007669"/>
    <property type="project" value="UniProtKB-KW"/>
</dbReference>